<dbReference type="KEGG" id="shp:Sput200_3861"/>
<dbReference type="HOGENOM" id="CLU_1634251_0_0_6"/>
<evidence type="ECO:0000313" key="2">
    <source>
        <dbReference type="EMBL" id="ADV56228.1"/>
    </source>
</evidence>
<feature type="signal peptide" evidence="1">
    <location>
        <begin position="1"/>
        <end position="23"/>
    </location>
</feature>
<evidence type="ECO:0000313" key="3">
    <source>
        <dbReference type="Proteomes" id="UP000008209"/>
    </source>
</evidence>
<keyword evidence="1" id="KW-0732">Signal</keyword>
<sequence length="162" mass="16659" precursor="true">MQKTKFKTSLASMLVVTVATALAGEVAAADISSLAVQSNSYSSVAASEGNATTLLAGTPLPTNSSSSDYVELFNGLCDAGQTCALSGNLNEYTTVMAVVSNKYSRTAVVSYPAKKAIGAPLMVATSTGGDSNDYINITFGATTVFNEGGAFRRVITNVYAIK</sequence>
<feature type="chain" id="PRO_5003213042" evidence="1">
    <location>
        <begin position="24"/>
        <end position="162"/>
    </location>
</feature>
<protein>
    <submittedName>
        <fullName evidence="2">Uncharacterized protein</fullName>
    </submittedName>
</protein>
<accession>E6XG90</accession>
<dbReference type="AlphaFoldDB" id="E6XG90"/>
<evidence type="ECO:0000256" key="1">
    <source>
        <dbReference type="SAM" id="SignalP"/>
    </source>
</evidence>
<proteinExistence type="predicted"/>
<organism evidence="2 3">
    <name type="scientific">Shewanella putrefaciens (strain 200)</name>
    <dbReference type="NCBI Taxonomy" id="399804"/>
    <lineage>
        <taxon>Bacteria</taxon>
        <taxon>Pseudomonadati</taxon>
        <taxon>Pseudomonadota</taxon>
        <taxon>Gammaproteobacteria</taxon>
        <taxon>Alteromonadales</taxon>
        <taxon>Shewanellaceae</taxon>
        <taxon>Shewanella</taxon>
    </lineage>
</organism>
<dbReference type="EMBL" id="CP002457">
    <property type="protein sequence ID" value="ADV56228.1"/>
    <property type="molecule type" value="Genomic_DNA"/>
</dbReference>
<dbReference type="Proteomes" id="UP000008209">
    <property type="component" value="Chromosome"/>
</dbReference>
<reference evidence="2 3" key="1">
    <citation type="submission" date="2011-01" db="EMBL/GenBank/DDBJ databases">
        <title>Complete sequence of Shewanella putrefaciens 200.</title>
        <authorList>
            <consortium name="US DOE Joint Genome Institute"/>
            <person name="Lucas S."/>
            <person name="Copeland A."/>
            <person name="Lapidus A."/>
            <person name="Cheng J.-F."/>
            <person name="Bruce D."/>
            <person name="Goodwin L."/>
            <person name="Pitluck S."/>
            <person name="Munk A.C."/>
            <person name="Detter J.C."/>
            <person name="Han C."/>
            <person name="Tapia R."/>
            <person name="Land M."/>
            <person name="Hauser L."/>
            <person name="Chang Y.-J."/>
            <person name="Jeffries C."/>
            <person name="Kyrpides N."/>
            <person name="Ivanova N."/>
            <person name="Mikhailova N."/>
            <person name="Kolker E."/>
            <person name="Lawrence C."/>
            <person name="McCue L.A."/>
            <person name="DiChristina T."/>
            <person name="Nealson K."/>
            <person name="Fredrickson J.K."/>
            <person name="Woyke T."/>
        </authorList>
    </citation>
    <scope>NUCLEOTIDE SEQUENCE [LARGE SCALE GENOMIC DNA]</scope>
    <source>
        <strain evidence="2 3">200</strain>
    </source>
</reference>
<name>E6XG90_SHEP2</name>
<gene>
    <name evidence="2" type="ordered locus">Sput200_3861</name>
</gene>